<gene>
    <name evidence="5" type="ordered locus">aq_1037</name>
</gene>
<dbReference type="InterPro" id="IPR051354">
    <property type="entry name" value="Transposase_27_IS1"/>
</dbReference>
<dbReference type="PANTHER" id="PTHR33293">
    <property type="entry name" value="INSERTION ELEMENT IS1 1 PROTEIN INSB-RELATED"/>
    <property type="match status" value="1"/>
</dbReference>
<dbReference type="STRING" id="224324.aq_1037"/>
<evidence type="ECO:0000313" key="5">
    <source>
        <dbReference type="EMBL" id="AAC07115.1"/>
    </source>
</evidence>
<evidence type="ECO:0000256" key="1">
    <source>
        <dbReference type="ARBA" id="ARBA00004091"/>
    </source>
</evidence>
<sequence>MRCPEYGSEKVVKTEDNMENKPTDEMWSYVGTKGNEVWIWSVVVELKDGTIKKFLFAGDRSLRTFLKILAKMPEAEEYETDAYRVYEWLPRDRHIVRKYGRVNRNEALHSKLRDKLVAFKRKTKAFFRSFLYLRYALALFSIHHLFR</sequence>
<dbReference type="KEGG" id="aae:aq_1037"/>
<reference evidence="5 6" key="1">
    <citation type="journal article" date="1998" name="Nature">
        <title>The complete genome of the hyperthermophilic bacterium Aquifex aeolicus.</title>
        <authorList>
            <person name="Deckert G."/>
            <person name="Warren P.V."/>
            <person name="Gaasterland T."/>
            <person name="Young W.G."/>
            <person name="Lenox A.L."/>
            <person name="Graham D.E."/>
            <person name="Overbeek R."/>
            <person name="Snead M.A."/>
            <person name="Keller M."/>
            <person name="Aujay M."/>
            <person name="Huber R."/>
            <person name="Feldman R.A."/>
            <person name="Short J.M."/>
            <person name="Olson G.J."/>
            <person name="Swanson R.V."/>
        </authorList>
    </citation>
    <scope>NUCLEOTIDE SEQUENCE [LARGE SCALE GENOMIC DNA]</scope>
    <source>
        <strain evidence="5 6">VF5</strain>
    </source>
</reference>
<dbReference type="InterPro" id="IPR005063">
    <property type="entry name" value="Transposase_27"/>
</dbReference>
<evidence type="ECO:0008006" key="7">
    <source>
        <dbReference type="Google" id="ProtNLM"/>
    </source>
</evidence>
<proteinExistence type="inferred from homology"/>
<evidence type="ECO:0000256" key="2">
    <source>
        <dbReference type="ARBA" id="ARBA00008841"/>
    </source>
</evidence>
<evidence type="ECO:0000313" key="6">
    <source>
        <dbReference type="Proteomes" id="UP000000798"/>
    </source>
</evidence>
<dbReference type="HOGENOM" id="CLU_1764196_0_0_0"/>
<comment type="function">
    <text evidence="1">Absolutely required for transposition of IS1.</text>
</comment>
<dbReference type="eggNOG" id="COG1662">
    <property type="taxonomic scope" value="Bacteria"/>
</dbReference>
<protein>
    <recommendedName>
        <fullName evidence="7">IS1 family transposase</fullName>
    </recommendedName>
</protein>
<organism evidence="5 6">
    <name type="scientific">Aquifex aeolicus (strain VF5)</name>
    <dbReference type="NCBI Taxonomy" id="224324"/>
    <lineage>
        <taxon>Bacteria</taxon>
        <taxon>Pseudomonadati</taxon>
        <taxon>Aquificota</taxon>
        <taxon>Aquificia</taxon>
        <taxon>Aquificales</taxon>
        <taxon>Aquificaceae</taxon>
        <taxon>Aquifex</taxon>
    </lineage>
</organism>
<evidence type="ECO:0000256" key="4">
    <source>
        <dbReference type="ARBA" id="ARBA00023172"/>
    </source>
</evidence>
<keyword evidence="6" id="KW-1185">Reference proteome</keyword>
<dbReference type="OrthoDB" id="14955at2"/>
<dbReference type="GO" id="GO:0006313">
    <property type="term" value="P:DNA transposition"/>
    <property type="evidence" value="ECO:0000318"/>
    <property type="project" value="GO_Central"/>
</dbReference>
<dbReference type="AlphaFoldDB" id="O67144"/>
<keyword evidence="4" id="KW-0233">DNA recombination</keyword>
<name>O67144_AQUAE</name>
<dbReference type="InParanoid" id="O67144"/>
<evidence type="ECO:0000256" key="3">
    <source>
        <dbReference type="ARBA" id="ARBA00022578"/>
    </source>
</evidence>
<accession>O67144</accession>
<dbReference type="EMBL" id="AE000657">
    <property type="protein sequence ID" value="AAC07115.1"/>
    <property type="molecule type" value="Genomic_DNA"/>
</dbReference>
<dbReference type="Proteomes" id="UP000000798">
    <property type="component" value="Chromosome"/>
</dbReference>
<dbReference type="Pfam" id="PF03400">
    <property type="entry name" value="DDE_Tnp_IS1"/>
    <property type="match status" value="1"/>
</dbReference>
<dbReference type="PANTHER" id="PTHR33293:SF1">
    <property type="entry name" value="INSERTION ELEMENT IS1 1 PROTEIN INSB-RELATED"/>
    <property type="match status" value="1"/>
</dbReference>
<dbReference type="GO" id="GO:0004803">
    <property type="term" value="F:transposase activity"/>
    <property type="evidence" value="ECO:0007669"/>
    <property type="project" value="InterPro"/>
</dbReference>
<dbReference type="EnsemblBacteria" id="AAC07115">
    <property type="protein sequence ID" value="AAC07115"/>
    <property type="gene ID" value="aq_1037"/>
</dbReference>
<dbReference type="GO" id="GO:0003677">
    <property type="term" value="F:DNA binding"/>
    <property type="evidence" value="ECO:0007669"/>
    <property type="project" value="InterPro"/>
</dbReference>
<comment type="similarity">
    <text evidence="2">Belongs to the transposase 27 family.</text>
</comment>
<keyword evidence="3" id="KW-0815">Transposition</keyword>
<dbReference type="PIR" id="E70389">
    <property type="entry name" value="E70389"/>
</dbReference>
<dbReference type="RefSeq" id="WP_010880645.1">
    <property type="nucleotide sequence ID" value="NC_000918.1"/>
</dbReference>